<dbReference type="InterPro" id="IPR011251">
    <property type="entry name" value="Luciferase-like_dom"/>
</dbReference>
<dbReference type="GO" id="GO:0047646">
    <property type="term" value="F:alkanal monooxygenase (FMN-linked) activity"/>
    <property type="evidence" value="ECO:0007669"/>
    <property type="project" value="UniProtKB-EC"/>
</dbReference>
<dbReference type="SUPFAM" id="SSF51679">
    <property type="entry name" value="Bacterial luciferase-like"/>
    <property type="match status" value="1"/>
</dbReference>
<dbReference type="Pfam" id="PF00296">
    <property type="entry name" value="Bac_luciferase"/>
    <property type="match status" value="1"/>
</dbReference>
<dbReference type="FunFam" id="3.20.20.30:FF:000002">
    <property type="entry name" value="LLM class flavin-dependent oxidoreductase"/>
    <property type="match status" value="1"/>
</dbReference>
<evidence type="ECO:0000313" key="4">
    <source>
        <dbReference type="Proteomes" id="UP000005143"/>
    </source>
</evidence>
<dbReference type="Gene3D" id="3.20.20.30">
    <property type="entry name" value="Luciferase-like domain"/>
    <property type="match status" value="1"/>
</dbReference>
<sequence>MSDVALSVLDLAPVVDGSTPGQALQNSVDLARLTESLGYTRVWFAEHHNMPGIASSAPPVLIAHIAAATERIRVGSGGVMLPNHASLVVAEQFGMLEALHPGRIDLGLGRAPGTDGPTAAALRRTSDPFGVEDDFPQQLEELRGFLRGKLPEGHRFRSIHAVPNVGHEPPIWLLGSSGFSAQLAGELGLPFSFAHHFSAKNTVPAVDLYRASFKPSEVLQAPYVMLGVAIVAAEDDERAQYLNGPSGLQFLRLRQGRPGLLPTPEEAAARQYSPAEEDFLESRKASQIVGGPDTVRAGIESLLARTNADELMITTMVHDHGDRRRSYEIVADLMDLAPREPGVGATAG</sequence>
<dbReference type="GO" id="GO:0005829">
    <property type="term" value="C:cytosol"/>
    <property type="evidence" value="ECO:0007669"/>
    <property type="project" value="TreeGrafter"/>
</dbReference>
<accession>H0EAJ7</accession>
<dbReference type="PANTHER" id="PTHR30137:SF6">
    <property type="entry name" value="LUCIFERASE-LIKE MONOOXYGENASE"/>
    <property type="match status" value="1"/>
</dbReference>
<feature type="domain" description="Luciferase-like" evidence="2">
    <location>
        <begin position="17"/>
        <end position="305"/>
    </location>
</feature>
<dbReference type="PANTHER" id="PTHR30137">
    <property type="entry name" value="LUCIFERASE-LIKE MONOOXYGENASE"/>
    <property type="match status" value="1"/>
</dbReference>
<name>H0EAJ7_9ACTN</name>
<dbReference type="InterPro" id="IPR019949">
    <property type="entry name" value="CmoO-like"/>
</dbReference>
<keyword evidence="3" id="KW-0503">Monooxygenase</keyword>
<comment type="similarity">
    <text evidence="1">To bacterial alkanal monooxygenase alpha and beta chains.</text>
</comment>
<dbReference type="Proteomes" id="UP000005143">
    <property type="component" value="Unassembled WGS sequence"/>
</dbReference>
<evidence type="ECO:0000313" key="3">
    <source>
        <dbReference type="EMBL" id="EHN09324.1"/>
    </source>
</evidence>
<evidence type="ECO:0000256" key="1">
    <source>
        <dbReference type="ARBA" id="ARBA00007789"/>
    </source>
</evidence>
<keyword evidence="4" id="KW-1185">Reference proteome</keyword>
<evidence type="ECO:0000259" key="2">
    <source>
        <dbReference type="Pfam" id="PF00296"/>
    </source>
</evidence>
<dbReference type="EC" id="1.14.14.3" evidence="3"/>
<dbReference type="EMBL" id="AGUD01000295">
    <property type="protein sequence ID" value="EHN09324.1"/>
    <property type="molecule type" value="Genomic_DNA"/>
</dbReference>
<proteinExistence type="predicted"/>
<keyword evidence="3" id="KW-0560">Oxidoreductase</keyword>
<protein>
    <submittedName>
        <fullName evidence="3">Luciferase-like monooxygenase</fullName>
        <ecNumber evidence="3">1.14.14.3</ecNumber>
    </submittedName>
</protein>
<dbReference type="AlphaFoldDB" id="H0EAJ7"/>
<dbReference type="InterPro" id="IPR050766">
    <property type="entry name" value="Bact_Lucif_Oxidored"/>
</dbReference>
<dbReference type="PATRIC" id="fig|1097667.3.peg.3836"/>
<reference evidence="3 4" key="1">
    <citation type="journal article" date="2013" name="Biodegradation">
        <title>Quantitative proteomic analysis of ibuprofen-degrading Patulibacter sp. strain I11.</title>
        <authorList>
            <person name="Almeida B."/>
            <person name="Kjeldal H."/>
            <person name="Lolas I."/>
            <person name="Knudsen A.D."/>
            <person name="Carvalho G."/>
            <person name="Nielsen K.L."/>
            <person name="Barreto Crespo M.T."/>
            <person name="Stensballe A."/>
            <person name="Nielsen J.L."/>
        </authorList>
    </citation>
    <scope>NUCLEOTIDE SEQUENCE [LARGE SCALE GENOMIC DNA]</scope>
    <source>
        <strain evidence="3 4">I11</strain>
    </source>
</reference>
<comment type="caution">
    <text evidence="3">The sequence shown here is derived from an EMBL/GenBank/DDBJ whole genome shotgun (WGS) entry which is preliminary data.</text>
</comment>
<gene>
    <name evidence="3" type="ORF">PAI11_38710</name>
</gene>
<dbReference type="NCBIfam" id="TIGR03558">
    <property type="entry name" value="oxido_grp_1"/>
    <property type="match status" value="1"/>
</dbReference>
<organism evidence="3 4">
    <name type="scientific">Patulibacter medicamentivorans</name>
    <dbReference type="NCBI Taxonomy" id="1097667"/>
    <lineage>
        <taxon>Bacteria</taxon>
        <taxon>Bacillati</taxon>
        <taxon>Actinomycetota</taxon>
        <taxon>Thermoleophilia</taxon>
        <taxon>Solirubrobacterales</taxon>
        <taxon>Patulibacteraceae</taxon>
        <taxon>Patulibacter</taxon>
    </lineage>
</organism>
<dbReference type="InterPro" id="IPR036661">
    <property type="entry name" value="Luciferase-like_sf"/>
</dbReference>